<protein>
    <submittedName>
        <fullName evidence="2">Uncharacterized protein</fullName>
    </submittedName>
</protein>
<feature type="region of interest" description="Disordered" evidence="1">
    <location>
        <begin position="1"/>
        <end position="40"/>
    </location>
</feature>
<dbReference type="Proteomes" id="UP000070080">
    <property type="component" value="Unassembled WGS sequence"/>
</dbReference>
<name>A0A133Y8P9_9FIRM</name>
<dbReference type="AlphaFoldDB" id="A0A133Y8P9"/>
<accession>A0A133Y8P9</accession>
<reference evidence="3" key="1">
    <citation type="submission" date="2016-01" db="EMBL/GenBank/DDBJ databases">
        <authorList>
            <person name="Mitreva M."/>
            <person name="Pepin K.H."/>
            <person name="Mihindukulasuriya K.A."/>
            <person name="Fulton R."/>
            <person name="Fronick C."/>
            <person name="O'Laughlin M."/>
            <person name="Miner T."/>
            <person name="Herter B."/>
            <person name="Rosa B.A."/>
            <person name="Cordes M."/>
            <person name="Tomlinson C."/>
            <person name="Wollam A."/>
            <person name="Palsikar V.B."/>
            <person name="Mardis E.R."/>
            <person name="Wilson R.K."/>
        </authorList>
    </citation>
    <scope>NUCLEOTIDE SEQUENCE [LARGE SCALE GENOMIC DNA]</scope>
    <source>
        <strain evidence="3">KA00274</strain>
    </source>
</reference>
<evidence type="ECO:0000256" key="1">
    <source>
        <dbReference type="SAM" id="MobiDB-lite"/>
    </source>
</evidence>
<sequence>MVNAPSLSEGHPIRENNSLSSINQKSLWTLSASPTQKARD</sequence>
<feature type="compositionally biased region" description="Polar residues" evidence="1">
    <location>
        <begin position="15"/>
        <end position="40"/>
    </location>
</feature>
<evidence type="ECO:0000313" key="2">
    <source>
        <dbReference type="EMBL" id="KXB39576.1"/>
    </source>
</evidence>
<proteinExistence type="predicted"/>
<dbReference type="EMBL" id="LSCV01000040">
    <property type="protein sequence ID" value="KXB39576.1"/>
    <property type="molecule type" value="Genomic_DNA"/>
</dbReference>
<evidence type="ECO:0000313" key="3">
    <source>
        <dbReference type="Proteomes" id="UP000070080"/>
    </source>
</evidence>
<organism evidence="2 3">
    <name type="scientific">Amygdalobacter nucleatus</name>
    <dbReference type="NCBI Taxonomy" id="3029274"/>
    <lineage>
        <taxon>Bacteria</taxon>
        <taxon>Bacillati</taxon>
        <taxon>Bacillota</taxon>
        <taxon>Clostridia</taxon>
        <taxon>Eubacteriales</taxon>
        <taxon>Oscillospiraceae</taxon>
        <taxon>Amygdalobacter</taxon>
    </lineage>
</organism>
<keyword evidence="3" id="KW-1185">Reference proteome</keyword>
<comment type="caution">
    <text evidence="2">The sequence shown here is derived from an EMBL/GenBank/DDBJ whole genome shotgun (WGS) entry which is preliminary data.</text>
</comment>
<gene>
    <name evidence="2" type="ORF">HMPREF1872_01118</name>
</gene>